<proteinExistence type="inferred from homology"/>
<comment type="caution">
    <text evidence="9">The sequence shown here is derived from an EMBL/GenBank/DDBJ whole genome shotgun (WGS) entry which is preliminary data.</text>
</comment>
<evidence type="ECO:0000256" key="4">
    <source>
        <dbReference type="ARBA" id="ARBA00022737"/>
    </source>
</evidence>
<dbReference type="FunFam" id="2.60.40.10:FF:000011">
    <property type="entry name" value="Titin b"/>
    <property type="match status" value="1"/>
</dbReference>
<dbReference type="PANTHER" id="PTHR13817">
    <property type="entry name" value="TITIN"/>
    <property type="match status" value="1"/>
</dbReference>
<dbReference type="Pfam" id="PF07679">
    <property type="entry name" value="I-set"/>
    <property type="match status" value="2"/>
</dbReference>
<feature type="compositionally biased region" description="Pro residues" evidence="6">
    <location>
        <begin position="52"/>
        <end position="62"/>
    </location>
</feature>
<comment type="similarity">
    <text evidence="2">Belongs to the protein kinase superfamily. CAMK Ser/Thr protein kinase family.</text>
</comment>
<feature type="domain" description="Fibronectin type-III" evidence="8">
    <location>
        <begin position="58"/>
        <end position="154"/>
    </location>
</feature>
<accession>A0A1A6HUL5</accession>
<dbReference type="EMBL" id="LZPO01015531">
    <property type="protein sequence ID" value="OBS81432.1"/>
    <property type="molecule type" value="Genomic_DNA"/>
</dbReference>
<dbReference type="Pfam" id="PF00041">
    <property type="entry name" value="fn3"/>
    <property type="match status" value="1"/>
</dbReference>
<dbReference type="CDD" id="cd00063">
    <property type="entry name" value="FN3"/>
    <property type="match status" value="2"/>
</dbReference>
<dbReference type="SMART" id="SM00409">
    <property type="entry name" value="IG"/>
    <property type="match status" value="2"/>
</dbReference>
<keyword evidence="10" id="KW-1185">Reference proteome</keyword>
<evidence type="ECO:0008006" key="11">
    <source>
        <dbReference type="Google" id="ProtNLM"/>
    </source>
</evidence>
<keyword evidence="3" id="KW-0963">Cytoplasm</keyword>
<evidence type="ECO:0000313" key="10">
    <source>
        <dbReference type="Proteomes" id="UP000092124"/>
    </source>
</evidence>
<evidence type="ECO:0000256" key="5">
    <source>
        <dbReference type="ARBA" id="ARBA00023319"/>
    </source>
</evidence>
<organism evidence="9 10">
    <name type="scientific">Neotoma lepida</name>
    <name type="common">Desert woodrat</name>
    <dbReference type="NCBI Taxonomy" id="56216"/>
    <lineage>
        <taxon>Eukaryota</taxon>
        <taxon>Metazoa</taxon>
        <taxon>Chordata</taxon>
        <taxon>Craniata</taxon>
        <taxon>Vertebrata</taxon>
        <taxon>Euteleostomi</taxon>
        <taxon>Mammalia</taxon>
        <taxon>Eutheria</taxon>
        <taxon>Euarchontoglires</taxon>
        <taxon>Glires</taxon>
        <taxon>Rodentia</taxon>
        <taxon>Myomorpha</taxon>
        <taxon>Muroidea</taxon>
        <taxon>Cricetidae</taxon>
        <taxon>Neotominae</taxon>
        <taxon>Neotoma</taxon>
    </lineage>
</organism>
<dbReference type="InterPro" id="IPR036179">
    <property type="entry name" value="Ig-like_dom_sf"/>
</dbReference>
<evidence type="ECO:0000256" key="2">
    <source>
        <dbReference type="ARBA" id="ARBA00006692"/>
    </source>
</evidence>
<name>A0A1A6HUL5_NEOLE</name>
<gene>
    <name evidence="9" type="ORF">A6R68_20366</name>
</gene>
<dbReference type="InterPro" id="IPR003598">
    <property type="entry name" value="Ig_sub2"/>
</dbReference>
<dbReference type="InterPro" id="IPR003599">
    <property type="entry name" value="Ig_sub"/>
</dbReference>
<dbReference type="SMART" id="SM00408">
    <property type="entry name" value="IGc2"/>
    <property type="match status" value="2"/>
</dbReference>
<keyword evidence="4" id="KW-0677">Repeat</keyword>
<dbReference type="Proteomes" id="UP000092124">
    <property type="component" value="Unassembled WGS sequence"/>
</dbReference>
<dbReference type="FunFam" id="2.60.40.10:FF:001229">
    <property type="entry name" value="titin isoform X1"/>
    <property type="match status" value="1"/>
</dbReference>
<feature type="domain" description="Ig-like" evidence="7">
    <location>
        <begin position="160"/>
        <end position="248"/>
    </location>
</feature>
<evidence type="ECO:0000259" key="7">
    <source>
        <dbReference type="PROSITE" id="PS50835"/>
    </source>
</evidence>
<dbReference type="InterPro" id="IPR013098">
    <property type="entry name" value="Ig_I-set"/>
</dbReference>
<keyword evidence="5" id="KW-0393">Immunoglobulin domain</keyword>
<evidence type="ECO:0000256" key="3">
    <source>
        <dbReference type="ARBA" id="ARBA00022490"/>
    </source>
</evidence>
<dbReference type="InterPro" id="IPR007110">
    <property type="entry name" value="Ig-like_dom"/>
</dbReference>
<evidence type="ECO:0000256" key="6">
    <source>
        <dbReference type="SAM" id="MobiDB-lite"/>
    </source>
</evidence>
<dbReference type="Gene3D" id="2.60.40.10">
    <property type="entry name" value="Immunoglobulins"/>
    <property type="match status" value="4"/>
</dbReference>
<dbReference type="InterPro" id="IPR050964">
    <property type="entry name" value="Striated_Muscle_Regulatory"/>
</dbReference>
<feature type="domain" description="Fibronectin type-III" evidence="8">
    <location>
        <begin position="1"/>
        <end position="54"/>
    </location>
</feature>
<dbReference type="SMART" id="SM00060">
    <property type="entry name" value="FN3"/>
    <property type="match status" value="1"/>
</dbReference>
<dbReference type="SUPFAM" id="SSF48726">
    <property type="entry name" value="Immunoglobulin"/>
    <property type="match status" value="2"/>
</dbReference>
<evidence type="ECO:0000256" key="1">
    <source>
        <dbReference type="ARBA" id="ARBA00004496"/>
    </source>
</evidence>
<sequence>AWYTIDSRVRGTSLVVKGLKENVEYHFRVSAENQFGISKPLKSEEPVIPKTPLNPPEPPSNPPEVLDVTKSSVSLSWSRPKDDGGSRVTGYYIERKETSTDKWVRHNKTQITTTMYTVTGLVPDAEYQFRIIAQNDVGLSETSPASEPVVCKDPFAGEAPGVRKEMADVTTKLGEAAQLSCQIVGRPLPDIKWYRFGKELIQSRKYKMSSDGRTHTLTVMTEEQEDEGVYTCIATNEVGEVETSSKLLLQAAPQFHPGYPLKEKYYGAVGSTLRLHVMYIGRPVPAMTWFHGQKLLQNSESITIENTEHYTHLVMKNVQRKTHAGKYKVQLSNVFGTVDATLDVEIQ</sequence>
<evidence type="ECO:0000259" key="8">
    <source>
        <dbReference type="PROSITE" id="PS50853"/>
    </source>
</evidence>
<comment type="subcellular location">
    <subcellularLocation>
        <location evidence="1">Cytoplasm</location>
    </subcellularLocation>
</comment>
<dbReference type="PRINTS" id="PR00014">
    <property type="entry name" value="FNTYPEIII"/>
</dbReference>
<dbReference type="PANTHER" id="PTHR13817:SF151">
    <property type="entry name" value="TITIN"/>
    <property type="match status" value="1"/>
</dbReference>
<dbReference type="OrthoDB" id="504170at2759"/>
<feature type="non-terminal residue" evidence="9">
    <location>
        <position position="347"/>
    </location>
</feature>
<dbReference type="PROSITE" id="PS50835">
    <property type="entry name" value="IG_LIKE"/>
    <property type="match status" value="1"/>
</dbReference>
<reference evidence="9 10" key="1">
    <citation type="submission" date="2016-06" db="EMBL/GenBank/DDBJ databases">
        <title>The Draft Genome Sequence and Annotation of the Desert Woodrat Neotoma lepida.</title>
        <authorList>
            <person name="Campbell M."/>
            <person name="Oakeson K.F."/>
            <person name="Yandell M."/>
            <person name="Halpert J.R."/>
            <person name="Dearing D."/>
        </authorList>
    </citation>
    <scope>NUCLEOTIDE SEQUENCE [LARGE SCALE GENOMIC DNA]</scope>
    <source>
        <strain evidence="9">417</strain>
        <tissue evidence="9">Liver</tissue>
    </source>
</reference>
<dbReference type="FunFam" id="2.60.40.10:FF:000147">
    <property type="entry name" value="Myosin light chain kinase"/>
    <property type="match status" value="1"/>
</dbReference>
<dbReference type="InterPro" id="IPR003961">
    <property type="entry name" value="FN3_dom"/>
</dbReference>
<dbReference type="STRING" id="56216.A0A1A6HUL5"/>
<dbReference type="GO" id="GO:0005737">
    <property type="term" value="C:cytoplasm"/>
    <property type="evidence" value="ECO:0007669"/>
    <property type="project" value="UniProtKB-SubCell"/>
</dbReference>
<dbReference type="InterPro" id="IPR036116">
    <property type="entry name" value="FN3_sf"/>
</dbReference>
<dbReference type="InterPro" id="IPR013783">
    <property type="entry name" value="Ig-like_fold"/>
</dbReference>
<dbReference type="SUPFAM" id="SSF49265">
    <property type="entry name" value="Fibronectin type III"/>
    <property type="match status" value="1"/>
</dbReference>
<dbReference type="AlphaFoldDB" id="A0A1A6HUL5"/>
<dbReference type="PROSITE" id="PS50853">
    <property type="entry name" value="FN3"/>
    <property type="match status" value="2"/>
</dbReference>
<protein>
    <recommendedName>
        <fullName evidence="11">Titin</fullName>
    </recommendedName>
</protein>
<feature type="region of interest" description="Disordered" evidence="6">
    <location>
        <begin position="40"/>
        <end position="67"/>
    </location>
</feature>
<feature type="non-terminal residue" evidence="9">
    <location>
        <position position="1"/>
    </location>
</feature>
<evidence type="ECO:0000313" key="9">
    <source>
        <dbReference type="EMBL" id="OBS81432.1"/>
    </source>
</evidence>